<dbReference type="Pfam" id="PF00072">
    <property type="entry name" value="Response_reg"/>
    <property type="match status" value="1"/>
</dbReference>
<gene>
    <name evidence="3" type="primary">cheB</name>
    <name evidence="8" type="ORF">F9U64_03825</name>
</gene>
<keyword evidence="3 5" id="KW-0597">Phosphoprotein</keyword>
<feature type="modified residue" description="4-aspartylphosphate" evidence="3 5">
    <location>
        <position position="56"/>
    </location>
</feature>
<dbReference type="PANTHER" id="PTHR42872">
    <property type="entry name" value="PROTEIN-GLUTAMATE METHYLESTERASE/PROTEIN-GLUTAMINE GLUTAMINASE"/>
    <property type="match status" value="1"/>
</dbReference>
<dbReference type="CDD" id="cd17541">
    <property type="entry name" value="REC_CheB-like"/>
    <property type="match status" value="1"/>
</dbReference>
<dbReference type="PIRSF" id="PIRSF000876">
    <property type="entry name" value="RR_chemtxs_CheB"/>
    <property type="match status" value="1"/>
</dbReference>
<keyword evidence="3 4" id="KW-0145">Chemotaxis</keyword>
<dbReference type="GO" id="GO:0006935">
    <property type="term" value="P:chemotaxis"/>
    <property type="evidence" value="ECO:0007669"/>
    <property type="project" value="UniProtKB-UniRule"/>
</dbReference>
<dbReference type="HAMAP" id="MF_00099">
    <property type="entry name" value="CheB_chemtxs"/>
    <property type="match status" value="1"/>
</dbReference>
<dbReference type="InterPro" id="IPR000673">
    <property type="entry name" value="Sig_transdc_resp-reg_Me-estase"/>
</dbReference>
<dbReference type="GO" id="GO:0005737">
    <property type="term" value="C:cytoplasm"/>
    <property type="evidence" value="ECO:0007669"/>
    <property type="project" value="UniProtKB-SubCell"/>
</dbReference>
<dbReference type="InterPro" id="IPR008248">
    <property type="entry name" value="CheB-like"/>
</dbReference>
<sequence>MGKHTVLVVDDSAFMRKMVSDIINQSDKLEVISTARNGEDALKKIDQLKPDIITLDVEMPVMDGIATLKEIMAQSPLPVVMLSSLTKTGADKTIEAMALGAVDFIAKPSGSISLNIKEIEKEIIGKVEQAVQSNVRHHLSAISNQTNTVKEEQTVFPSPGRFTTTFAQNAINMKSIVAIGSSTGGPRALQEVITNLPETFQAPVVIVQHMPKGFTKSLADRLNKLSKLEVKEVEDGDIIEQGKVYIAQGGKQFEVEQRGNKLSAKVKADKPVNGHQPAVDVLFSSVAKLSNYQPVSVVLTGMGSDGARGIESLKRSKPRTVIISQSKQTCVVYGMPQAAEKTSLVDYVLDIQDISGMLQKKI</sequence>
<keyword evidence="3" id="KW-0963">Cytoplasm</keyword>
<protein>
    <recommendedName>
        <fullName evidence="3">Protein-glutamate methylesterase/protein-glutamine glutaminase</fullName>
        <ecNumber evidence="3">3.1.1.61</ecNumber>
        <ecNumber evidence="3">3.5.1.44</ecNumber>
    </recommendedName>
</protein>
<dbReference type="CDD" id="cd16432">
    <property type="entry name" value="CheB_Rec"/>
    <property type="match status" value="1"/>
</dbReference>
<comment type="function">
    <text evidence="3">Involved in chemotaxis. Part of a chemotaxis signal transduction system that modulates chemotaxis in response to various stimuli. Catalyzes the demethylation of specific methylglutamate residues introduced into the chemoreceptors (methyl-accepting chemotaxis proteins or MCP) by CheR. Also mediates the irreversible deamidation of specific glutamine residues to glutamic acid.</text>
</comment>
<dbReference type="Pfam" id="PF01339">
    <property type="entry name" value="CheB_methylest"/>
    <property type="match status" value="1"/>
</dbReference>
<evidence type="ECO:0000256" key="2">
    <source>
        <dbReference type="ARBA" id="ARBA00048267"/>
    </source>
</evidence>
<dbReference type="EMBL" id="WEID01000015">
    <property type="protein sequence ID" value="KAB8138756.1"/>
    <property type="molecule type" value="Genomic_DNA"/>
</dbReference>
<dbReference type="RefSeq" id="WP_153401686.1">
    <property type="nucleotide sequence ID" value="NZ_ML762425.1"/>
</dbReference>
<feature type="active site" evidence="3 4">
    <location>
        <position position="305"/>
    </location>
</feature>
<dbReference type="SUPFAM" id="SSF52172">
    <property type="entry name" value="CheY-like"/>
    <property type="match status" value="1"/>
</dbReference>
<evidence type="ECO:0000256" key="1">
    <source>
        <dbReference type="ARBA" id="ARBA00022801"/>
    </source>
</evidence>
<dbReference type="InterPro" id="IPR011006">
    <property type="entry name" value="CheY-like_superfamily"/>
</dbReference>
<dbReference type="EC" id="3.5.1.44" evidence="3"/>
<keyword evidence="9" id="KW-1185">Reference proteome</keyword>
<comment type="subcellular location">
    <subcellularLocation>
        <location evidence="3">Cytoplasm</location>
    </subcellularLocation>
</comment>
<dbReference type="SMART" id="SM00448">
    <property type="entry name" value="REC"/>
    <property type="match status" value="1"/>
</dbReference>
<dbReference type="GO" id="GO:0000156">
    <property type="term" value="F:phosphorelay response regulator activity"/>
    <property type="evidence" value="ECO:0007669"/>
    <property type="project" value="InterPro"/>
</dbReference>
<dbReference type="PROSITE" id="PS50122">
    <property type="entry name" value="CHEB"/>
    <property type="match status" value="1"/>
</dbReference>
<dbReference type="InterPro" id="IPR035909">
    <property type="entry name" value="CheB_C"/>
</dbReference>
<dbReference type="PANTHER" id="PTHR42872:SF3">
    <property type="entry name" value="PROTEIN-GLUTAMATE METHYLESTERASE_PROTEIN-GLUTAMINE GLUTAMINASE 1"/>
    <property type="match status" value="1"/>
</dbReference>
<feature type="domain" description="Response regulatory" evidence="6">
    <location>
        <begin position="5"/>
        <end position="122"/>
    </location>
</feature>
<keyword evidence="1 3" id="KW-0378">Hydrolase</keyword>
<dbReference type="SUPFAM" id="SSF52738">
    <property type="entry name" value="Methylesterase CheB, C-terminal domain"/>
    <property type="match status" value="1"/>
</dbReference>
<comment type="catalytic activity">
    <reaction evidence="2 3">
        <text>[protein]-L-glutamate 5-O-methyl ester + H2O = L-glutamyl-[protein] + methanol + H(+)</text>
        <dbReference type="Rhea" id="RHEA:23236"/>
        <dbReference type="Rhea" id="RHEA-COMP:10208"/>
        <dbReference type="Rhea" id="RHEA-COMP:10311"/>
        <dbReference type="ChEBI" id="CHEBI:15377"/>
        <dbReference type="ChEBI" id="CHEBI:15378"/>
        <dbReference type="ChEBI" id="CHEBI:17790"/>
        <dbReference type="ChEBI" id="CHEBI:29973"/>
        <dbReference type="ChEBI" id="CHEBI:82795"/>
        <dbReference type="EC" id="3.1.1.61"/>
    </reaction>
</comment>
<feature type="domain" description="CheB-type methylesterase" evidence="7">
    <location>
        <begin position="170"/>
        <end position="362"/>
    </location>
</feature>
<feature type="active site" evidence="3 4">
    <location>
        <position position="209"/>
    </location>
</feature>
<evidence type="ECO:0000313" key="8">
    <source>
        <dbReference type="EMBL" id="KAB8138756.1"/>
    </source>
</evidence>
<dbReference type="AlphaFoldDB" id="A0A7C8L5N2"/>
<dbReference type="Proteomes" id="UP000480246">
    <property type="component" value="Unassembled WGS sequence"/>
</dbReference>
<evidence type="ECO:0000313" key="9">
    <source>
        <dbReference type="Proteomes" id="UP000480246"/>
    </source>
</evidence>
<evidence type="ECO:0000256" key="5">
    <source>
        <dbReference type="PROSITE-ProRule" id="PRU00169"/>
    </source>
</evidence>
<comment type="catalytic activity">
    <reaction evidence="3">
        <text>L-glutaminyl-[protein] + H2O = L-glutamyl-[protein] + NH4(+)</text>
        <dbReference type="Rhea" id="RHEA:16441"/>
        <dbReference type="Rhea" id="RHEA-COMP:10207"/>
        <dbReference type="Rhea" id="RHEA-COMP:10208"/>
        <dbReference type="ChEBI" id="CHEBI:15377"/>
        <dbReference type="ChEBI" id="CHEBI:28938"/>
        <dbReference type="ChEBI" id="CHEBI:29973"/>
        <dbReference type="ChEBI" id="CHEBI:30011"/>
        <dbReference type="EC" id="3.5.1.44"/>
    </reaction>
</comment>
<proteinExistence type="inferred from homology"/>
<reference evidence="8 9" key="1">
    <citation type="submission" date="2019-10" db="EMBL/GenBank/DDBJ databases">
        <title>Gracilibacillus sp. nov. isolated from rice seeds.</title>
        <authorList>
            <person name="He S."/>
        </authorList>
    </citation>
    <scope>NUCLEOTIDE SEQUENCE [LARGE SCALE GENOMIC DNA]</scope>
    <source>
        <strain evidence="8 9">TD8</strain>
    </source>
</reference>
<dbReference type="InterPro" id="IPR001789">
    <property type="entry name" value="Sig_transdc_resp-reg_receiver"/>
</dbReference>
<dbReference type="GO" id="GO:0050568">
    <property type="term" value="F:protein-glutamine glutaminase activity"/>
    <property type="evidence" value="ECO:0007669"/>
    <property type="project" value="UniProtKB-UniRule"/>
</dbReference>
<comment type="similarity">
    <text evidence="3">Belongs to the CheB family.</text>
</comment>
<evidence type="ECO:0000259" key="6">
    <source>
        <dbReference type="PROSITE" id="PS50110"/>
    </source>
</evidence>
<comment type="PTM">
    <text evidence="3">Phosphorylated by CheA. Phosphorylation of the N-terminal regulatory domain activates the methylesterase activity.</text>
</comment>
<name>A0A7C8L5N2_9BACI</name>
<feature type="active site" evidence="3 4">
    <location>
        <position position="182"/>
    </location>
</feature>
<organism evidence="8 9">
    <name type="scientific">Gracilibacillus oryzae</name>
    <dbReference type="NCBI Taxonomy" id="1672701"/>
    <lineage>
        <taxon>Bacteria</taxon>
        <taxon>Bacillati</taxon>
        <taxon>Bacillota</taxon>
        <taxon>Bacilli</taxon>
        <taxon>Bacillales</taxon>
        <taxon>Bacillaceae</taxon>
        <taxon>Gracilibacillus</taxon>
    </lineage>
</organism>
<dbReference type="NCBIfam" id="NF001965">
    <property type="entry name" value="PRK00742.1"/>
    <property type="match status" value="1"/>
</dbReference>
<dbReference type="Gene3D" id="3.40.50.180">
    <property type="entry name" value="Methylesterase CheB, C-terminal domain"/>
    <property type="match status" value="1"/>
</dbReference>
<accession>A0A7C8L5N2</accession>
<dbReference type="PROSITE" id="PS50110">
    <property type="entry name" value="RESPONSE_REGULATORY"/>
    <property type="match status" value="1"/>
</dbReference>
<evidence type="ECO:0000259" key="7">
    <source>
        <dbReference type="PROSITE" id="PS50122"/>
    </source>
</evidence>
<dbReference type="GO" id="GO:0008984">
    <property type="term" value="F:protein-glutamate methylesterase activity"/>
    <property type="evidence" value="ECO:0007669"/>
    <property type="project" value="UniProtKB-UniRule"/>
</dbReference>
<comment type="domain">
    <text evidence="3">Contains a C-terminal catalytic domain, and an N-terminal region which modulates catalytic activity.</text>
</comment>
<dbReference type="OrthoDB" id="9793421at2"/>
<comment type="caution">
    <text evidence="8">The sequence shown here is derived from an EMBL/GenBank/DDBJ whole genome shotgun (WGS) entry which is preliminary data.</text>
</comment>
<evidence type="ECO:0000256" key="4">
    <source>
        <dbReference type="PROSITE-ProRule" id="PRU00050"/>
    </source>
</evidence>
<dbReference type="Gene3D" id="3.40.50.2300">
    <property type="match status" value="1"/>
</dbReference>
<evidence type="ECO:0000256" key="3">
    <source>
        <dbReference type="HAMAP-Rule" id="MF_00099"/>
    </source>
</evidence>
<dbReference type="EC" id="3.1.1.61" evidence="3"/>